<evidence type="ECO:0000256" key="1">
    <source>
        <dbReference type="ARBA" id="ARBA00022723"/>
    </source>
</evidence>
<dbReference type="EMBL" id="JAAVJI010000008">
    <property type="protein sequence ID" value="NJP02075.1"/>
    <property type="molecule type" value="Genomic_DNA"/>
</dbReference>
<organism evidence="4 5">
    <name type="scientific">Pseudomonas quercus</name>
    <dbReference type="NCBI Taxonomy" id="2722792"/>
    <lineage>
        <taxon>Bacteria</taxon>
        <taxon>Pseudomonadati</taxon>
        <taxon>Pseudomonadota</taxon>
        <taxon>Gammaproteobacteria</taxon>
        <taxon>Pseudomonadales</taxon>
        <taxon>Pseudomonadaceae</taxon>
        <taxon>Pseudomonas</taxon>
    </lineage>
</organism>
<reference evidence="4 5" key="1">
    <citation type="submission" date="2020-03" db="EMBL/GenBank/DDBJ databases">
        <authorList>
            <person name="Wang L."/>
            <person name="He N."/>
            <person name="Li Y."/>
            <person name="Fang Y."/>
            <person name="Zhang F."/>
        </authorList>
    </citation>
    <scope>NUCLEOTIDE SEQUENCE [LARGE SCALE GENOMIC DNA]</scope>
    <source>
        <strain evidence="5">hsmgli-8</strain>
    </source>
</reference>
<feature type="region of interest" description="Disordered" evidence="3">
    <location>
        <begin position="56"/>
        <end position="83"/>
    </location>
</feature>
<comment type="caution">
    <text evidence="4">The sequence shown here is derived from an EMBL/GenBank/DDBJ whole genome shotgun (WGS) entry which is preliminary data.</text>
</comment>
<keyword evidence="1" id="KW-0479">Metal-binding</keyword>
<sequence length="83" mass="8551">MADKTCNCSGCDCADGHTEGVEVKGRWFCCVACSVDHLNGEACAMQGCGCGSTGVKTRDAGQGHDKVDHAVDETFPASDPISP</sequence>
<dbReference type="SUPFAM" id="SSF57868">
    <property type="entry name" value="Metallothionein"/>
    <property type="match status" value="1"/>
</dbReference>
<evidence type="ECO:0000313" key="5">
    <source>
        <dbReference type="Proteomes" id="UP000746535"/>
    </source>
</evidence>
<accession>A0ABX0YFD1</accession>
<gene>
    <name evidence="4" type="ORF">HBH25_14590</name>
</gene>
<evidence type="ECO:0000313" key="4">
    <source>
        <dbReference type="EMBL" id="NJP02075.1"/>
    </source>
</evidence>
<dbReference type="InterPro" id="IPR017854">
    <property type="entry name" value="Metalthion_dom_sf"/>
</dbReference>
<evidence type="ECO:0000256" key="2">
    <source>
        <dbReference type="ARBA" id="ARBA00022851"/>
    </source>
</evidence>
<proteinExistence type="predicted"/>
<dbReference type="Proteomes" id="UP000746535">
    <property type="component" value="Unassembled WGS sequence"/>
</dbReference>
<keyword evidence="5" id="KW-1185">Reference proteome</keyword>
<dbReference type="Gene3D" id="2.30.170.10">
    <property type="match status" value="1"/>
</dbReference>
<feature type="compositionally biased region" description="Basic and acidic residues" evidence="3">
    <location>
        <begin position="56"/>
        <end position="72"/>
    </location>
</feature>
<evidence type="ECO:0000256" key="3">
    <source>
        <dbReference type="SAM" id="MobiDB-lite"/>
    </source>
</evidence>
<keyword evidence="2" id="KW-0480">Metal-thiolate cluster</keyword>
<name>A0ABX0YFD1_9PSED</name>
<dbReference type="RefSeq" id="WP_168084642.1">
    <property type="nucleotide sequence ID" value="NZ_JAAVJI010000008.1"/>
</dbReference>
<protein>
    <submittedName>
        <fullName evidence="4">Metallothionein</fullName>
    </submittedName>
</protein>